<protein>
    <submittedName>
        <fullName evidence="1">Uncharacterized protein</fullName>
    </submittedName>
</protein>
<accession>A0A9D4H4M6</accession>
<evidence type="ECO:0000313" key="1">
    <source>
        <dbReference type="EMBL" id="KAH3825242.1"/>
    </source>
</evidence>
<name>A0A9D4H4M6_DREPO</name>
<reference evidence="1" key="2">
    <citation type="submission" date="2020-11" db="EMBL/GenBank/DDBJ databases">
        <authorList>
            <person name="McCartney M.A."/>
            <person name="Auch B."/>
            <person name="Kono T."/>
            <person name="Mallez S."/>
            <person name="Becker A."/>
            <person name="Gohl D.M."/>
            <person name="Silverstein K.A.T."/>
            <person name="Koren S."/>
            <person name="Bechman K.B."/>
            <person name="Herman A."/>
            <person name="Abrahante J.E."/>
            <person name="Garbe J."/>
        </authorList>
    </citation>
    <scope>NUCLEOTIDE SEQUENCE</scope>
    <source>
        <strain evidence="1">Duluth1</strain>
        <tissue evidence="1">Whole animal</tissue>
    </source>
</reference>
<organism evidence="1 2">
    <name type="scientific">Dreissena polymorpha</name>
    <name type="common">Zebra mussel</name>
    <name type="synonym">Mytilus polymorpha</name>
    <dbReference type="NCBI Taxonomy" id="45954"/>
    <lineage>
        <taxon>Eukaryota</taxon>
        <taxon>Metazoa</taxon>
        <taxon>Spiralia</taxon>
        <taxon>Lophotrochozoa</taxon>
        <taxon>Mollusca</taxon>
        <taxon>Bivalvia</taxon>
        <taxon>Autobranchia</taxon>
        <taxon>Heteroconchia</taxon>
        <taxon>Euheterodonta</taxon>
        <taxon>Imparidentia</taxon>
        <taxon>Neoheterodontei</taxon>
        <taxon>Myida</taxon>
        <taxon>Dreissenoidea</taxon>
        <taxon>Dreissenidae</taxon>
        <taxon>Dreissena</taxon>
    </lineage>
</organism>
<sequence>MHWGSFLRRHVTYPCREVRYSAICTQRPGLSELLPKVGNPFVPYAISKPIHSRFP</sequence>
<keyword evidence="2" id="KW-1185">Reference proteome</keyword>
<dbReference type="AlphaFoldDB" id="A0A9D4H4M6"/>
<gene>
    <name evidence="1" type="ORF">DPMN_127116</name>
</gene>
<comment type="caution">
    <text evidence="1">The sequence shown here is derived from an EMBL/GenBank/DDBJ whole genome shotgun (WGS) entry which is preliminary data.</text>
</comment>
<evidence type="ECO:0000313" key="2">
    <source>
        <dbReference type="Proteomes" id="UP000828390"/>
    </source>
</evidence>
<proteinExistence type="predicted"/>
<reference evidence="1" key="1">
    <citation type="journal article" date="2019" name="bioRxiv">
        <title>The Genome of the Zebra Mussel, Dreissena polymorpha: A Resource for Invasive Species Research.</title>
        <authorList>
            <person name="McCartney M.A."/>
            <person name="Auch B."/>
            <person name="Kono T."/>
            <person name="Mallez S."/>
            <person name="Zhang Y."/>
            <person name="Obille A."/>
            <person name="Becker A."/>
            <person name="Abrahante J.E."/>
            <person name="Garbe J."/>
            <person name="Badalamenti J.P."/>
            <person name="Herman A."/>
            <person name="Mangelson H."/>
            <person name="Liachko I."/>
            <person name="Sullivan S."/>
            <person name="Sone E.D."/>
            <person name="Koren S."/>
            <person name="Silverstein K.A.T."/>
            <person name="Beckman K.B."/>
            <person name="Gohl D.M."/>
        </authorList>
    </citation>
    <scope>NUCLEOTIDE SEQUENCE</scope>
    <source>
        <strain evidence="1">Duluth1</strain>
        <tissue evidence="1">Whole animal</tissue>
    </source>
</reference>
<dbReference type="Proteomes" id="UP000828390">
    <property type="component" value="Unassembled WGS sequence"/>
</dbReference>
<dbReference type="EMBL" id="JAIWYP010000005">
    <property type="protein sequence ID" value="KAH3825242.1"/>
    <property type="molecule type" value="Genomic_DNA"/>
</dbReference>